<proteinExistence type="predicted"/>
<organism evidence="1 2">
    <name type="scientific">Celeribacter baekdonensis</name>
    <dbReference type="NCBI Taxonomy" id="875171"/>
    <lineage>
        <taxon>Bacteria</taxon>
        <taxon>Pseudomonadati</taxon>
        <taxon>Pseudomonadota</taxon>
        <taxon>Alphaproteobacteria</taxon>
        <taxon>Rhodobacterales</taxon>
        <taxon>Roseobacteraceae</taxon>
        <taxon>Celeribacter</taxon>
    </lineage>
</organism>
<dbReference type="InterPro" id="IPR038062">
    <property type="entry name" value="ScdA-like_N_sf"/>
</dbReference>
<dbReference type="Gene3D" id="1.10.3910.10">
    <property type="entry name" value="SP0561-like"/>
    <property type="match status" value="1"/>
</dbReference>
<dbReference type="InterPro" id="IPR023883">
    <property type="entry name" value="CHP03980_redox-disulphide"/>
</dbReference>
<accession>A0A1G7MX00</accession>
<name>A0A1G7MX00_9RHOB</name>
<dbReference type="RefSeq" id="WP_074645138.1">
    <property type="nucleotide sequence ID" value="NZ_FNBL01000006.1"/>
</dbReference>
<evidence type="ECO:0000313" key="1">
    <source>
        <dbReference type="EMBL" id="SDF66186.1"/>
    </source>
</evidence>
<dbReference type="AlphaFoldDB" id="A0A1G7MX00"/>
<dbReference type="OrthoDB" id="5397989at2"/>
<dbReference type="PANTHER" id="PTHR39341:SF1">
    <property type="entry name" value="DUF1858 DOMAIN-CONTAINING PROTEIN"/>
    <property type="match status" value="1"/>
</dbReference>
<dbReference type="SUPFAM" id="SSF140683">
    <property type="entry name" value="SP0561-like"/>
    <property type="match status" value="1"/>
</dbReference>
<dbReference type="NCBIfam" id="TIGR03980">
    <property type="entry name" value="prismane_assoc"/>
    <property type="match status" value="1"/>
</dbReference>
<dbReference type="EMBL" id="FNBL01000006">
    <property type="protein sequence ID" value="SDF66186.1"/>
    <property type="molecule type" value="Genomic_DNA"/>
</dbReference>
<dbReference type="PANTHER" id="PTHR39341">
    <property type="entry name" value="BSL7085 PROTEIN"/>
    <property type="match status" value="1"/>
</dbReference>
<protein>
    <submittedName>
        <fullName evidence="1">Hybrid cluster protein-associated redox disulfide domain-containing protein</fullName>
    </submittedName>
</protein>
<sequence>MPLTSPLNTDLTLNELMETWPATIQVFLRHKMLCVGCLVTPFHTVEDACAEYHLDQHAFVAELREAVISAPHPGTSTQDGGDRSR</sequence>
<reference evidence="1 2" key="1">
    <citation type="submission" date="2016-10" db="EMBL/GenBank/DDBJ databases">
        <authorList>
            <person name="de Groot N.N."/>
        </authorList>
    </citation>
    <scope>NUCLEOTIDE SEQUENCE [LARGE SCALE GENOMIC DNA]</scope>
    <source>
        <strain evidence="1 2">DSM 27375</strain>
    </source>
</reference>
<evidence type="ECO:0000313" key="2">
    <source>
        <dbReference type="Proteomes" id="UP000182284"/>
    </source>
</evidence>
<dbReference type="Proteomes" id="UP000182284">
    <property type="component" value="Unassembled WGS sequence"/>
</dbReference>
<gene>
    <name evidence="1" type="ORF">SAMN04488117_10674</name>
</gene>